<keyword evidence="1" id="KW-0812">Transmembrane</keyword>
<dbReference type="InterPro" id="IPR036259">
    <property type="entry name" value="MFS_trans_sf"/>
</dbReference>
<reference evidence="2 3" key="1">
    <citation type="submission" date="2018-09" db="EMBL/GenBank/DDBJ databases">
        <title>Marinorhizobium profundi gen. nov., sp. nov., isolated from a deep-sea sediment sample from the New Britain Trench and proposal of Marinorhizobiaceae fam. nov. in the order Rhizobiales of the class Alphaproteobacteria.</title>
        <authorList>
            <person name="Cao J."/>
        </authorList>
    </citation>
    <scope>NUCLEOTIDE SEQUENCE [LARGE SCALE GENOMIC DNA]</scope>
    <source>
        <strain evidence="2 3">WS11</strain>
    </source>
</reference>
<dbReference type="SUPFAM" id="SSF103473">
    <property type="entry name" value="MFS general substrate transporter"/>
    <property type="match status" value="1"/>
</dbReference>
<evidence type="ECO:0000313" key="3">
    <source>
        <dbReference type="Proteomes" id="UP000268192"/>
    </source>
</evidence>
<gene>
    <name evidence="2" type="ORF">D5400_19870</name>
</gene>
<name>A0A3Q8XTF2_9HYPH</name>
<sequence length="73" mass="8191">MNKSDRNSALAAAAILAFVGLGFFVMPPLMIQLSEISTWLAYGVAVLFVLAFFAIFWLRARQQRRNERSGPSR</sequence>
<protein>
    <recommendedName>
        <fullName evidence="4">Intracellular growth attenuator family protein</fullName>
    </recommendedName>
</protein>
<evidence type="ECO:0000313" key="2">
    <source>
        <dbReference type="EMBL" id="AZN73244.1"/>
    </source>
</evidence>
<dbReference type="Proteomes" id="UP000268192">
    <property type="component" value="Chromosome"/>
</dbReference>
<dbReference type="RefSeq" id="WP_126011965.1">
    <property type="nucleotide sequence ID" value="NZ_CP032509.1"/>
</dbReference>
<organism evidence="2 3">
    <name type="scientific">Georhizobium profundi</name>
    <dbReference type="NCBI Taxonomy" id="2341112"/>
    <lineage>
        <taxon>Bacteria</taxon>
        <taxon>Pseudomonadati</taxon>
        <taxon>Pseudomonadota</taxon>
        <taxon>Alphaproteobacteria</taxon>
        <taxon>Hyphomicrobiales</taxon>
        <taxon>Rhizobiaceae</taxon>
        <taxon>Georhizobium</taxon>
    </lineage>
</organism>
<evidence type="ECO:0000256" key="1">
    <source>
        <dbReference type="SAM" id="Phobius"/>
    </source>
</evidence>
<feature type="transmembrane region" description="Helical" evidence="1">
    <location>
        <begin position="12"/>
        <end position="33"/>
    </location>
</feature>
<keyword evidence="3" id="KW-1185">Reference proteome</keyword>
<accession>A0A3Q8XTF2</accession>
<dbReference type="Gene3D" id="1.20.1250.20">
    <property type="entry name" value="MFS general substrate transporter like domains"/>
    <property type="match status" value="1"/>
</dbReference>
<keyword evidence="1" id="KW-1133">Transmembrane helix</keyword>
<evidence type="ECO:0008006" key="4">
    <source>
        <dbReference type="Google" id="ProtNLM"/>
    </source>
</evidence>
<proteinExistence type="predicted"/>
<feature type="transmembrane region" description="Helical" evidence="1">
    <location>
        <begin position="39"/>
        <end position="58"/>
    </location>
</feature>
<keyword evidence="1" id="KW-0472">Membrane</keyword>
<dbReference type="KEGG" id="abaw:D5400_19870"/>
<dbReference type="EMBL" id="CP032509">
    <property type="protein sequence ID" value="AZN73244.1"/>
    <property type="molecule type" value="Genomic_DNA"/>
</dbReference>
<dbReference type="AlphaFoldDB" id="A0A3Q8XTF2"/>